<evidence type="ECO:0000313" key="6">
    <source>
        <dbReference type="EMBL" id="EME26973.1"/>
    </source>
</evidence>
<keyword evidence="2 6" id="KW-0645">Protease</keyword>
<feature type="region of interest" description="Disordered" evidence="4">
    <location>
        <begin position="148"/>
        <end position="178"/>
    </location>
</feature>
<keyword evidence="7" id="KW-1185">Reference proteome</keyword>
<dbReference type="InterPro" id="IPR038765">
    <property type="entry name" value="Papain-like_cys_pep_sf"/>
</dbReference>
<dbReference type="GO" id="GO:0006508">
    <property type="term" value="P:proteolysis"/>
    <property type="evidence" value="ECO:0007669"/>
    <property type="project" value="UniProtKB-KW"/>
</dbReference>
<accession>M2XTJ4</accession>
<dbReference type="Gene3D" id="1.10.418.20">
    <property type="match status" value="1"/>
</dbReference>
<sequence length="453" mass="53360">MQPISTSVSSESSYSKDASTCNNNFPPYWSFHSEARTFSKRQSSRQKPTPLSSYFTKQQPEQRWNKLYPDHTVQVTEQRWAKKSQLMRCRNERTKRPSTGTRKRLHIPDNKTLQKCAQLHHQYSVDLLSNESKVQTLSSNLNRNHHIREPALETKNGVSYQELESTSKDVSPYQSQETSTDDDHFLLIFPRRERGYVTIQAEDVKLLEPCGMLNDNVVDFMLKYIEMYQVPYKLQGKVHFFNSFFFTRLQSLAGHETHHDNIECLSRWTNGIEILSKKFLFIPICMHHHWTLAVVCNPGNILSWNPNYDDPKERPCILYFDSLGTFSFSRNCQRLLRSYLEMEWRKRHSPCQLEESEQTFCVPQENLVLWNVSAPQQKNEFDCGLFMIHYIIRFLQEPPNGGSFTRKADLRVKSWFTDKDIKVFREKIKQLIMDLAKYYASHPTEQLIQNSSI</sequence>
<evidence type="ECO:0000256" key="1">
    <source>
        <dbReference type="ARBA" id="ARBA00005234"/>
    </source>
</evidence>
<gene>
    <name evidence="6" type="ORF">Gasu_54260</name>
</gene>
<dbReference type="OrthoDB" id="5998at2759"/>
<dbReference type="RefSeq" id="XP_005703493.1">
    <property type="nucleotide sequence ID" value="XM_005703436.1"/>
</dbReference>
<dbReference type="PANTHER" id="PTHR47764:SF2">
    <property type="entry name" value="UBIQUITIN-LIKE PROTEASE FAMILY PROFILE DOMAIN-CONTAINING PROTEIN"/>
    <property type="match status" value="1"/>
</dbReference>
<dbReference type="GeneID" id="17085916"/>
<comment type="similarity">
    <text evidence="1">Belongs to the peptidase C48 family.</text>
</comment>
<dbReference type="AlphaFoldDB" id="M2XTJ4"/>
<dbReference type="Gene3D" id="3.30.310.130">
    <property type="entry name" value="Ubiquitin-related"/>
    <property type="match status" value="1"/>
</dbReference>
<feature type="region of interest" description="Disordered" evidence="4">
    <location>
        <begin position="39"/>
        <end position="58"/>
    </location>
</feature>
<dbReference type="KEGG" id="gsl:Gasu_54260"/>
<dbReference type="GO" id="GO:0008234">
    <property type="term" value="F:cysteine-type peptidase activity"/>
    <property type="evidence" value="ECO:0007669"/>
    <property type="project" value="InterPro"/>
</dbReference>
<evidence type="ECO:0000259" key="5">
    <source>
        <dbReference type="PROSITE" id="PS50600"/>
    </source>
</evidence>
<feature type="compositionally biased region" description="Polar residues" evidence="4">
    <location>
        <begin position="45"/>
        <end position="58"/>
    </location>
</feature>
<reference evidence="7" key="1">
    <citation type="journal article" date="2013" name="Science">
        <title>Gene transfer from bacteria and archaea facilitated evolution of an extremophilic eukaryote.</title>
        <authorList>
            <person name="Schonknecht G."/>
            <person name="Chen W.H."/>
            <person name="Ternes C.M."/>
            <person name="Barbier G.G."/>
            <person name="Shrestha R.P."/>
            <person name="Stanke M."/>
            <person name="Brautigam A."/>
            <person name="Baker B.J."/>
            <person name="Banfield J.F."/>
            <person name="Garavito R.M."/>
            <person name="Carr K."/>
            <person name="Wilkerson C."/>
            <person name="Rensing S.A."/>
            <person name="Gagneul D."/>
            <person name="Dickenson N.E."/>
            <person name="Oesterhelt C."/>
            <person name="Lercher M.J."/>
            <person name="Weber A.P."/>
        </authorList>
    </citation>
    <scope>NUCLEOTIDE SEQUENCE [LARGE SCALE GENOMIC DNA]</scope>
    <source>
        <strain evidence="7">074W</strain>
    </source>
</reference>
<evidence type="ECO:0000256" key="2">
    <source>
        <dbReference type="ARBA" id="ARBA00022670"/>
    </source>
</evidence>
<feature type="compositionally biased region" description="Polar residues" evidence="4">
    <location>
        <begin position="156"/>
        <end position="178"/>
    </location>
</feature>
<dbReference type="InterPro" id="IPR003653">
    <property type="entry name" value="Peptidase_C48_C"/>
</dbReference>
<feature type="domain" description="Ubiquitin-like protease family profile" evidence="5">
    <location>
        <begin position="197"/>
        <end position="394"/>
    </location>
</feature>
<dbReference type="PANTHER" id="PTHR47764">
    <property type="entry name" value="UBIQUITIN-LIKE-SPECIFIC PROTEASE 2B-RELATED"/>
    <property type="match status" value="1"/>
</dbReference>
<dbReference type="PROSITE" id="PS50600">
    <property type="entry name" value="ULP_PROTEASE"/>
    <property type="match status" value="1"/>
</dbReference>
<dbReference type="Gramene" id="EME26973">
    <property type="protein sequence ID" value="EME26973"/>
    <property type="gene ID" value="Gasu_54260"/>
</dbReference>
<dbReference type="Proteomes" id="UP000030680">
    <property type="component" value="Unassembled WGS sequence"/>
</dbReference>
<dbReference type="eggNOG" id="KOG0779">
    <property type="taxonomic scope" value="Eukaryota"/>
</dbReference>
<evidence type="ECO:0000313" key="7">
    <source>
        <dbReference type="Proteomes" id="UP000030680"/>
    </source>
</evidence>
<protein>
    <submittedName>
        <fullName evidence="6">Sentrin-specific protease</fullName>
    </submittedName>
</protein>
<dbReference type="SUPFAM" id="SSF54001">
    <property type="entry name" value="Cysteine proteinases"/>
    <property type="match status" value="1"/>
</dbReference>
<proteinExistence type="inferred from homology"/>
<dbReference type="Pfam" id="PF02902">
    <property type="entry name" value="Peptidase_C48"/>
    <property type="match status" value="1"/>
</dbReference>
<evidence type="ECO:0000256" key="3">
    <source>
        <dbReference type="ARBA" id="ARBA00022801"/>
    </source>
</evidence>
<keyword evidence="3" id="KW-0378">Hydrolase</keyword>
<dbReference type="STRING" id="130081.M2XTJ4"/>
<dbReference type="EMBL" id="KB454539">
    <property type="protein sequence ID" value="EME26973.1"/>
    <property type="molecule type" value="Genomic_DNA"/>
</dbReference>
<organism evidence="6 7">
    <name type="scientific">Galdieria sulphuraria</name>
    <name type="common">Red alga</name>
    <dbReference type="NCBI Taxonomy" id="130081"/>
    <lineage>
        <taxon>Eukaryota</taxon>
        <taxon>Rhodophyta</taxon>
        <taxon>Bangiophyceae</taxon>
        <taxon>Galdieriales</taxon>
        <taxon>Galdieriaceae</taxon>
        <taxon>Galdieria</taxon>
    </lineage>
</organism>
<evidence type="ECO:0000256" key="4">
    <source>
        <dbReference type="SAM" id="MobiDB-lite"/>
    </source>
</evidence>
<name>M2XTJ4_GALSU</name>